<feature type="repeat" description="PPR" evidence="4">
    <location>
        <begin position="744"/>
        <end position="778"/>
    </location>
</feature>
<dbReference type="NCBIfam" id="TIGR00756">
    <property type="entry name" value="PPR"/>
    <property type="match status" value="14"/>
</dbReference>
<accession>A0A6V7QAL9</accession>
<feature type="repeat" description="PPR" evidence="4">
    <location>
        <begin position="154"/>
        <end position="184"/>
    </location>
</feature>
<feature type="repeat" description="PPR" evidence="4">
    <location>
        <begin position="332"/>
        <end position="366"/>
    </location>
</feature>
<feature type="repeat" description="PPR" evidence="4">
    <location>
        <begin position="849"/>
        <end position="883"/>
    </location>
</feature>
<keyword evidence="2" id="KW-0677">Repeat</keyword>
<evidence type="ECO:0000256" key="2">
    <source>
        <dbReference type="ARBA" id="ARBA00022737"/>
    </source>
</evidence>
<dbReference type="PANTHER" id="PTHR46128:SF82">
    <property type="entry name" value="PENTACOTRIPEPTIDE-REPEAT REGION OF PRORP DOMAIN-CONTAINING PROTEIN"/>
    <property type="match status" value="1"/>
</dbReference>
<keyword evidence="3" id="KW-0809">Transit peptide</keyword>
<feature type="repeat" description="PPR" evidence="4">
    <location>
        <begin position="297"/>
        <end position="331"/>
    </location>
</feature>
<dbReference type="Pfam" id="PF12854">
    <property type="entry name" value="PPR_1"/>
    <property type="match status" value="3"/>
</dbReference>
<dbReference type="Pfam" id="PF13041">
    <property type="entry name" value="PPR_2"/>
    <property type="match status" value="5"/>
</dbReference>
<name>A0A6V7QAL9_ANACO</name>
<feature type="repeat" description="PPR" evidence="4">
    <location>
        <begin position="779"/>
        <end position="813"/>
    </location>
</feature>
<proteinExistence type="inferred from homology"/>
<evidence type="ECO:0000256" key="1">
    <source>
        <dbReference type="ARBA" id="ARBA00007626"/>
    </source>
</evidence>
<feature type="repeat" description="PPR" evidence="4">
    <location>
        <begin position="367"/>
        <end position="401"/>
    </location>
</feature>
<reference evidence="5" key="1">
    <citation type="submission" date="2020-07" db="EMBL/GenBank/DDBJ databases">
        <authorList>
            <person name="Lin J."/>
        </authorList>
    </citation>
    <scope>NUCLEOTIDE SEQUENCE</scope>
</reference>
<dbReference type="AlphaFoldDB" id="A0A6V7QAL9"/>
<feature type="repeat" description="PPR" evidence="4">
    <location>
        <begin position="502"/>
        <end position="536"/>
    </location>
</feature>
<sequence length="1100" mass="123340">MILLPPRILQKLHFYSSSSSSSSSIINLINETQTLQTLIKSGSASSAQTLAPFLSFLLRSRKPHLLLRLFPHLSSEPIRSDPRTLTLVARALLESHRLDEAARFISRAEDRLGFASDIGLWDSLIRKVCVFDADPRKALTLLQECVRYRGIVPSLITFRVLVSSFCSRGDMESAVEVFDVMLVRKKGYPIDNHVCSLIISGFSKIGKPELGVGFYESLKKFDGFSPNLITYTAVVDALGRVGRVEEASDLVRKMEYEGVALDAVLYNSWICGYLREGFLMEGLRKHRLMVDKGIVPDVVNYTTIIDGLCEEGNVEKVIGFLKDMEKWNINPNLVTYTAVIGGFCKRNKFEEAFCLMRTIGEMGIVIDEFVYSILINSLCRKGDLDRALCLLEEMRTKGIKVGMVTYNALINRLCKAGKINEANGISQGLNGDNFTYSTLLHCYTKESDLDSVIGVKSRFENAGILMDVVTCNALIKALFVVGKANDACNLFDEMPEMGLTANSITYCIMIDWYLKRGMIDKALELFNEYRNSSSSYDAVVHNYIISRLCNEGMVDKAIEVFEDLIAKDLILDSVIYRKLIRTHFKEGAEEGVLKFIYKIEELEIGLFFLICNDAISFLSTKDCSKAALDVYLLLRRKDFGVTSKACYVLLKSLLRNGNEHIAKVLLSECVKFHGIFEPRMVNLLSRYLCKKNVEEAIQFSNNMGNQKISISVIRATIDSLKKEGRLHDAYNFVMKTEENGMLLDEAVYAMVIDGLCKTGCVEKALDLCARMRGKGIDPNIVIHNSVLHGLCHQGCLIEAFRLFDSLEQNNMLPTLITYSTLIGALCREGLLHEANKLFKSMVIRGITPNTRVYNLIISGYSNFGLIKQALKLLVNLEENSLLPDAFTVSAIISGYCLKADIEGALSFFDEYRRREILPDFLGFMNLVKGLYAKGRMEEARSILTEMFQCKDIVNLINSAGDDLNAEPLVSLLSLACKQGKIQEVIVILNEVRLLSISSSNSANHSRLTQLKNLQDIEAVDVPRRFFDCLSSRVTMADTIYVNYNSPEIDEHSNMEECNDLMGKSLHDDFDSYYPIIASLCSKGELKKANNVVKAMLLNSG</sequence>
<dbReference type="EMBL" id="LR862134">
    <property type="protein sequence ID" value="CAD1839937.1"/>
    <property type="molecule type" value="Genomic_DNA"/>
</dbReference>
<dbReference type="SUPFAM" id="SSF48452">
    <property type="entry name" value="TPR-like"/>
    <property type="match status" value="1"/>
</dbReference>
<evidence type="ECO:0000256" key="4">
    <source>
        <dbReference type="PROSITE-ProRule" id="PRU00708"/>
    </source>
</evidence>
<gene>
    <name evidence="5" type="ORF">CB5_LOCUS23148</name>
</gene>
<evidence type="ECO:0008006" key="6">
    <source>
        <dbReference type="Google" id="ProtNLM"/>
    </source>
</evidence>
<feature type="repeat" description="PPR" evidence="4">
    <location>
        <begin position="262"/>
        <end position="296"/>
    </location>
</feature>
<feature type="repeat" description="PPR" evidence="4">
    <location>
        <begin position="467"/>
        <end position="501"/>
    </location>
</feature>
<evidence type="ECO:0000313" key="5">
    <source>
        <dbReference type="EMBL" id="CAD1839937.1"/>
    </source>
</evidence>
<feature type="repeat" description="PPR" evidence="4">
    <location>
        <begin position="537"/>
        <end position="571"/>
    </location>
</feature>
<dbReference type="InterPro" id="IPR050872">
    <property type="entry name" value="PPR_P_subfamily"/>
</dbReference>
<dbReference type="InterPro" id="IPR011990">
    <property type="entry name" value="TPR-like_helical_dom_sf"/>
</dbReference>
<feature type="repeat" description="PPR" evidence="4">
    <location>
        <begin position="884"/>
        <end position="918"/>
    </location>
</feature>
<feature type="repeat" description="PPR" evidence="4">
    <location>
        <begin position="814"/>
        <end position="848"/>
    </location>
</feature>
<organism evidence="5">
    <name type="scientific">Ananas comosus var. bracteatus</name>
    <name type="common">red pineapple</name>
    <dbReference type="NCBI Taxonomy" id="296719"/>
    <lineage>
        <taxon>Eukaryota</taxon>
        <taxon>Viridiplantae</taxon>
        <taxon>Streptophyta</taxon>
        <taxon>Embryophyta</taxon>
        <taxon>Tracheophyta</taxon>
        <taxon>Spermatophyta</taxon>
        <taxon>Magnoliopsida</taxon>
        <taxon>Liliopsida</taxon>
        <taxon>Poales</taxon>
        <taxon>Bromeliaceae</taxon>
        <taxon>Bromelioideae</taxon>
        <taxon>Ananas</taxon>
    </lineage>
</organism>
<comment type="similarity">
    <text evidence="1">Belongs to the PPR family. P subfamily.</text>
</comment>
<dbReference type="Pfam" id="PF01535">
    <property type="entry name" value="PPR"/>
    <property type="match status" value="4"/>
</dbReference>
<dbReference type="PANTHER" id="PTHR46128">
    <property type="entry name" value="MITOCHONDRIAL GROUP I INTRON SPLICING FACTOR CCM1"/>
    <property type="match status" value="1"/>
</dbReference>
<feature type="repeat" description="PPR" evidence="4">
    <location>
        <begin position="227"/>
        <end position="261"/>
    </location>
</feature>
<evidence type="ECO:0000256" key="3">
    <source>
        <dbReference type="ARBA" id="ARBA00022946"/>
    </source>
</evidence>
<dbReference type="PROSITE" id="PS51375">
    <property type="entry name" value="PPR"/>
    <property type="match status" value="14"/>
</dbReference>
<protein>
    <recommendedName>
        <fullName evidence="6">Pentatricopeptide repeat-containing protein At5g57250, mitochondrial</fullName>
    </recommendedName>
</protein>
<dbReference type="InterPro" id="IPR002885">
    <property type="entry name" value="PPR_rpt"/>
</dbReference>
<dbReference type="Gene3D" id="1.25.40.10">
    <property type="entry name" value="Tetratricopeptide repeat domain"/>
    <property type="match status" value="6"/>
</dbReference>